<dbReference type="Pfam" id="PF02237">
    <property type="entry name" value="BPL_C"/>
    <property type="match status" value="1"/>
</dbReference>
<keyword evidence="6" id="KW-1185">Reference proteome</keyword>
<dbReference type="GO" id="GO:0006355">
    <property type="term" value="P:regulation of DNA-templated transcription"/>
    <property type="evidence" value="ECO:0007669"/>
    <property type="project" value="UniProtKB-UniRule"/>
</dbReference>
<dbReference type="CDD" id="cd16442">
    <property type="entry name" value="BPL"/>
    <property type="match status" value="1"/>
</dbReference>
<accession>A0A023DFU8</accession>
<keyword evidence="3" id="KW-0238">DNA-binding</keyword>
<evidence type="ECO:0000313" key="5">
    <source>
        <dbReference type="EMBL" id="GAJ40179.1"/>
    </source>
</evidence>
<name>A0A023DFU8_9BACL</name>
<dbReference type="InterPro" id="IPR003142">
    <property type="entry name" value="BPL_C"/>
</dbReference>
<keyword evidence="2 3" id="KW-0092">Biotin</keyword>
<feature type="binding site" evidence="3">
    <location>
        <begin position="126"/>
        <end position="128"/>
    </location>
    <ligand>
        <name>biotin</name>
        <dbReference type="ChEBI" id="CHEBI:57586"/>
    </ligand>
</feature>
<dbReference type="HAMAP" id="MF_00978">
    <property type="entry name" value="Bifunct_BirA"/>
    <property type="match status" value="1"/>
</dbReference>
<dbReference type="GO" id="GO:0005737">
    <property type="term" value="C:cytoplasm"/>
    <property type="evidence" value="ECO:0007669"/>
    <property type="project" value="TreeGrafter"/>
</dbReference>
<evidence type="ECO:0000256" key="3">
    <source>
        <dbReference type="HAMAP-Rule" id="MF_00978"/>
    </source>
</evidence>
<dbReference type="AlphaFoldDB" id="A0A023DFU8"/>
<dbReference type="GO" id="GO:0003677">
    <property type="term" value="F:DNA binding"/>
    <property type="evidence" value="ECO:0007669"/>
    <property type="project" value="UniProtKB-UniRule"/>
</dbReference>
<dbReference type="InterPro" id="IPR030855">
    <property type="entry name" value="Bifunct_BirA"/>
</dbReference>
<dbReference type="Pfam" id="PF08279">
    <property type="entry name" value="HTH_11"/>
    <property type="match status" value="1"/>
</dbReference>
<dbReference type="InterPro" id="IPR036388">
    <property type="entry name" value="WH-like_DNA-bd_sf"/>
</dbReference>
<gene>
    <name evidence="3 5" type="primary">birA</name>
    <name evidence="5" type="ORF">GCA01S_033_00240</name>
</gene>
<keyword evidence="3" id="KW-0067">ATP-binding</keyword>
<dbReference type="SUPFAM" id="SSF55681">
    <property type="entry name" value="Class II aaRS and biotin synthetases"/>
    <property type="match status" value="1"/>
</dbReference>
<dbReference type="RefSeq" id="WP_017435845.1">
    <property type="nucleotide sequence ID" value="NZ_BAWO01000033.1"/>
</dbReference>
<dbReference type="GO" id="GO:0016740">
    <property type="term" value="F:transferase activity"/>
    <property type="evidence" value="ECO:0007669"/>
    <property type="project" value="UniProtKB-ARBA"/>
</dbReference>
<protein>
    <recommendedName>
        <fullName evidence="3">Bifunctional ligase/repressor BirA</fullName>
    </recommendedName>
    <alternativeName>
        <fullName evidence="3">Biotin--[acetyl-CoA-carboxylase] ligase</fullName>
        <ecNumber evidence="3">6.3.4.15</ecNumber>
    </alternativeName>
    <alternativeName>
        <fullName evidence="3">Biotin--protein ligase</fullName>
    </alternativeName>
    <alternativeName>
        <fullName evidence="3">Biotin-[acetyl-CoA carboxylase] synthetase</fullName>
    </alternativeName>
</protein>
<dbReference type="InterPro" id="IPR013196">
    <property type="entry name" value="HTH_11"/>
</dbReference>
<dbReference type="EC" id="6.3.4.15" evidence="3"/>
<dbReference type="Gene3D" id="2.30.30.100">
    <property type="match status" value="1"/>
</dbReference>
<evidence type="ECO:0000256" key="1">
    <source>
        <dbReference type="ARBA" id="ARBA00022598"/>
    </source>
</evidence>
<dbReference type="OrthoDB" id="9807064at2"/>
<dbReference type="Gene3D" id="1.10.10.10">
    <property type="entry name" value="Winged helix-like DNA-binding domain superfamily/Winged helix DNA-binding domain"/>
    <property type="match status" value="1"/>
</dbReference>
<evidence type="ECO:0000313" key="6">
    <source>
        <dbReference type="Proteomes" id="UP000023561"/>
    </source>
</evidence>
<feature type="DNA-binding region" description="H-T-H motif" evidence="3">
    <location>
        <begin position="27"/>
        <end position="46"/>
    </location>
</feature>
<organism evidence="5 6">
    <name type="scientific">Parageobacillus caldoxylosilyticus NBRC 107762</name>
    <dbReference type="NCBI Taxonomy" id="1220594"/>
    <lineage>
        <taxon>Bacteria</taxon>
        <taxon>Bacillati</taxon>
        <taxon>Bacillota</taxon>
        <taxon>Bacilli</taxon>
        <taxon>Bacillales</taxon>
        <taxon>Anoxybacillaceae</taxon>
        <taxon>Saccharococcus</taxon>
    </lineage>
</organism>
<dbReference type="NCBIfam" id="TIGR00121">
    <property type="entry name" value="birA_ligase"/>
    <property type="match status" value="1"/>
</dbReference>
<reference evidence="5 6" key="1">
    <citation type="submission" date="2014-04" db="EMBL/GenBank/DDBJ databases">
        <title>Whole genome shotgun sequence of Geobacillus caldoxylosilyticus NBRC 107762.</title>
        <authorList>
            <person name="Hosoyama A."/>
            <person name="Hosoyama Y."/>
            <person name="Katano-Makiyama Y."/>
            <person name="Tsuchikane K."/>
            <person name="Ohji S."/>
            <person name="Ichikawa N."/>
            <person name="Yamazoe A."/>
            <person name="Fujita N."/>
        </authorList>
    </citation>
    <scope>NUCLEOTIDE SEQUENCE [LARGE SCALE GENOMIC DNA]</scope>
    <source>
        <strain evidence="5 6">NBRC 107762</strain>
    </source>
</reference>
<dbReference type="GO" id="GO:0004077">
    <property type="term" value="F:biotin--[biotin carboxyl-carrier protein] ligase activity"/>
    <property type="evidence" value="ECO:0007669"/>
    <property type="project" value="UniProtKB-UniRule"/>
</dbReference>
<dbReference type="GO" id="GO:0005524">
    <property type="term" value="F:ATP binding"/>
    <property type="evidence" value="ECO:0007669"/>
    <property type="project" value="UniProtKB-UniRule"/>
</dbReference>
<dbReference type="SUPFAM" id="SSF46785">
    <property type="entry name" value="Winged helix' DNA-binding domain"/>
    <property type="match status" value="1"/>
</dbReference>
<proteinExistence type="inferred from homology"/>
<evidence type="ECO:0000259" key="4">
    <source>
        <dbReference type="PROSITE" id="PS51733"/>
    </source>
</evidence>
<dbReference type="Pfam" id="PF03099">
    <property type="entry name" value="BPL_LplA_LipB"/>
    <property type="match status" value="1"/>
</dbReference>
<dbReference type="InterPro" id="IPR045864">
    <property type="entry name" value="aa-tRNA-synth_II/BPL/LPL"/>
</dbReference>
<keyword evidence="3" id="KW-0805">Transcription regulation</keyword>
<comment type="catalytic activity">
    <reaction evidence="3">
        <text>biotin + L-lysyl-[protein] + ATP = N(6)-biotinyl-L-lysyl-[protein] + AMP + diphosphate + H(+)</text>
        <dbReference type="Rhea" id="RHEA:11756"/>
        <dbReference type="Rhea" id="RHEA-COMP:9752"/>
        <dbReference type="Rhea" id="RHEA-COMP:10505"/>
        <dbReference type="ChEBI" id="CHEBI:15378"/>
        <dbReference type="ChEBI" id="CHEBI:29969"/>
        <dbReference type="ChEBI" id="CHEBI:30616"/>
        <dbReference type="ChEBI" id="CHEBI:33019"/>
        <dbReference type="ChEBI" id="CHEBI:57586"/>
        <dbReference type="ChEBI" id="CHEBI:83144"/>
        <dbReference type="ChEBI" id="CHEBI:456215"/>
        <dbReference type="EC" id="6.3.4.15"/>
    </reaction>
</comment>
<feature type="domain" description="BPL/LPL catalytic" evidence="4">
    <location>
        <begin position="75"/>
        <end position="266"/>
    </location>
</feature>
<comment type="caution">
    <text evidence="5">The sequence shown here is derived from an EMBL/GenBank/DDBJ whole genome shotgun (WGS) entry which is preliminary data.</text>
</comment>
<comment type="function">
    <text evidence="3">Acts both as a biotin--[acetyl-CoA-carboxylase] ligase and a repressor.</text>
</comment>
<keyword evidence="3" id="KW-0804">Transcription</keyword>
<keyword evidence="3" id="KW-0678">Repressor</keyword>
<dbReference type="PANTHER" id="PTHR12835:SF5">
    <property type="entry name" value="BIOTIN--PROTEIN LIGASE"/>
    <property type="match status" value="1"/>
</dbReference>
<dbReference type="InterPro" id="IPR004143">
    <property type="entry name" value="BPL_LPL_catalytic"/>
</dbReference>
<dbReference type="GO" id="GO:0009249">
    <property type="term" value="P:protein lipoylation"/>
    <property type="evidence" value="ECO:0007669"/>
    <property type="project" value="UniProtKB-ARBA"/>
</dbReference>
<keyword evidence="3" id="KW-0547">Nucleotide-binding</keyword>
<dbReference type="PANTHER" id="PTHR12835">
    <property type="entry name" value="BIOTIN PROTEIN LIGASE"/>
    <property type="match status" value="1"/>
</dbReference>
<dbReference type="Proteomes" id="UP000023561">
    <property type="component" value="Unassembled WGS sequence"/>
</dbReference>
<dbReference type="Gene3D" id="3.30.930.10">
    <property type="entry name" value="Bira Bifunctional Protein, Domain 2"/>
    <property type="match status" value="1"/>
</dbReference>
<evidence type="ECO:0000256" key="2">
    <source>
        <dbReference type="ARBA" id="ARBA00023267"/>
    </source>
</evidence>
<feature type="binding site" evidence="3">
    <location>
        <position position="122"/>
    </location>
    <ligand>
        <name>biotin</name>
        <dbReference type="ChEBI" id="CHEBI:57586"/>
    </ligand>
</feature>
<keyword evidence="1 3" id="KW-0436">Ligase</keyword>
<feature type="binding site" evidence="3">
    <location>
        <position position="193"/>
    </location>
    <ligand>
        <name>biotin</name>
        <dbReference type="ChEBI" id="CHEBI:57586"/>
    </ligand>
</feature>
<comment type="similarity">
    <text evidence="3">Belongs to the biotin--protein ligase family.</text>
</comment>
<dbReference type="InterPro" id="IPR036390">
    <property type="entry name" value="WH_DNA-bd_sf"/>
</dbReference>
<comment type="caution">
    <text evidence="3">Lacks conserved residue(s) required for the propagation of feature annotation.</text>
</comment>
<dbReference type="InterPro" id="IPR004408">
    <property type="entry name" value="Biotin_CoA_COase_ligase"/>
</dbReference>
<dbReference type="EMBL" id="BAWO01000033">
    <property type="protein sequence ID" value="GAJ40179.1"/>
    <property type="molecule type" value="Genomic_DNA"/>
</dbReference>
<sequence length="329" mass="36743">MAHGSQSDTRKKLLELFAEANGDFISGQKISEILGCSRAAVWKHIEELRKEGFELEAVRRLGYRIVSTPDKVTANEIQLGLKTKTFGHFVHFVEEVDSTQKIALRLAYDGAKEGTLVIAEQQTAGRGRMDRKWFSPKGTGIWMSLILRPPIPPQKAPQLTLLTAVAVCQAIQQVTGLVPDIKWPNDILLNGKKCVGILTELQADPDRVHSVIIGIGVNVNQTIEQFPEDIRTVATSLAMEKGERIKRAHLVQEILLQLERLYHQYLQHGFRPIKLLWEGYAVSIGKKITAHTLNGSIKGTALGITDEGLLMLEDEDKHIHYIHSADIQL</sequence>
<dbReference type="PROSITE" id="PS51733">
    <property type="entry name" value="BPL_LPL_CATALYTIC"/>
    <property type="match status" value="1"/>
</dbReference>